<dbReference type="Proteomes" id="UP000054632">
    <property type="component" value="Unassembled WGS sequence"/>
</dbReference>
<evidence type="ECO:0000313" key="3">
    <source>
        <dbReference type="Proteomes" id="UP000054632"/>
    </source>
</evidence>
<dbReference type="Proteomes" id="UP000054805">
    <property type="component" value="Unassembled WGS sequence"/>
</dbReference>
<accession>A0A0V1DXI3</accession>
<proteinExistence type="predicted"/>
<dbReference type="EMBL" id="JYDS01000270">
    <property type="protein sequence ID" value="KRZ19673.1"/>
    <property type="molecule type" value="Genomic_DNA"/>
</dbReference>
<name>A0A0V1DXI3_TRIPS</name>
<keyword evidence="4" id="KW-1185">Reference proteome</keyword>
<reference evidence="3 4" key="1">
    <citation type="submission" date="2015-01" db="EMBL/GenBank/DDBJ databases">
        <title>Evolution of Trichinella species and genotypes.</title>
        <authorList>
            <person name="Korhonen P.K."/>
            <person name="Edoardo P."/>
            <person name="Giuseppe L.R."/>
            <person name="Gasser R.B."/>
        </authorList>
    </citation>
    <scope>NUCLEOTIDE SEQUENCE [LARGE SCALE GENOMIC DNA]</scope>
    <source>
        <strain evidence="1">ISS13</strain>
        <strain evidence="2">ISS588</strain>
    </source>
</reference>
<evidence type="ECO:0000313" key="4">
    <source>
        <dbReference type="Proteomes" id="UP000054805"/>
    </source>
</evidence>
<dbReference type="AlphaFoldDB" id="A0A0V1DXI3"/>
<organism evidence="1 3">
    <name type="scientific">Trichinella pseudospiralis</name>
    <name type="common">Parasitic roundworm</name>
    <dbReference type="NCBI Taxonomy" id="6337"/>
    <lineage>
        <taxon>Eukaryota</taxon>
        <taxon>Metazoa</taxon>
        <taxon>Ecdysozoa</taxon>
        <taxon>Nematoda</taxon>
        <taxon>Enoplea</taxon>
        <taxon>Dorylaimia</taxon>
        <taxon>Trichinellida</taxon>
        <taxon>Trichinellidae</taxon>
        <taxon>Trichinella</taxon>
    </lineage>
</organism>
<gene>
    <name evidence="1" type="ORF">T4A_5385</name>
    <name evidence="2" type="ORF">T4B_12133</name>
</gene>
<evidence type="ECO:0000313" key="1">
    <source>
        <dbReference type="EMBL" id="KRY66253.1"/>
    </source>
</evidence>
<protein>
    <submittedName>
        <fullName evidence="1">Uncharacterized protein</fullName>
    </submittedName>
</protein>
<evidence type="ECO:0000313" key="2">
    <source>
        <dbReference type="EMBL" id="KRZ19673.1"/>
    </source>
</evidence>
<dbReference type="EMBL" id="JYDR01000176">
    <property type="protein sequence ID" value="KRY66253.1"/>
    <property type="molecule type" value="Genomic_DNA"/>
</dbReference>
<sequence length="51" mass="5660">MPVTGRSPSKWWTHGCSTSEGRGDVGARVVRRLIGNWFLTSAILLADHHDK</sequence>
<comment type="caution">
    <text evidence="1">The sequence shown here is derived from an EMBL/GenBank/DDBJ whole genome shotgun (WGS) entry which is preliminary data.</text>
</comment>